<evidence type="ECO:0000313" key="2">
    <source>
        <dbReference type="EMBL" id="KAK4502985.1"/>
    </source>
</evidence>
<dbReference type="SUPFAM" id="SSF54427">
    <property type="entry name" value="NTF2-like"/>
    <property type="match status" value="1"/>
</dbReference>
<sequence>MASAVGTQGGVAPQQRGESPLVTKKPDLASEKLLKELTELFITDVSAYDDPEFLQHVSPDFQWNIVGSFLGRGRKAHFETMKNIRQAHPDYHVKFLNISADVQIGKAKTWALMKITGFPEGVERESILMFSWRRDVQGTWARWHTWSCTYYAFTRFESYATG</sequence>
<organism evidence="2 3">
    <name type="scientific">Zasmidium cellare</name>
    <name type="common">Wine cellar mold</name>
    <name type="synonym">Racodium cellare</name>
    <dbReference type="NCBI Taxonomy" id="395010"/>
    <lineage>
        <taxon>Eukaryota</taxon>
        <taxon>Fungi</taxon>
        <taxon>Dikarya</taxon>
        <taxon>Ascomycota</taxon>
        <taxon>Pezizomycotina</taxon>
        <taxon>Dothideomycetes</taxon>
        <taxon>Dothideomycetidae</taxon>
        <taxon>Mycosphaerellales</taxon>
        <taxon>Mycosphaerellaceae</taxon>
        <taxon>Zasmidium</taxon>
    </lineage>
</organism>
<accession>A0ABR0END2</accession>
<gene>
    <name evidence="2" type="ORF">PRZ48_006412</name>
</gene>
<dbReference type="Proteomes" id="UP001305779">
    <property type="component" value="Unassembled WGS sequence"/>
</dbReference>
<dbReference type="EMBL" id="JAXOVC010000004">
    <property type="protein sequence ID" value="KAK4502985.1"/>
    <property type="molecule type" value="Genomic_DNA"/>
</dbReference>
<evidence type="ECO:0000313" key="3">
    <source>
        <dbReference type="Proteomes" id="UP001305779"/>
    </source>
</evidence>
<protein>
    <recommendedName>
        <fullName evidence="4">SnoaL-like domain-containing protein</fullName>
    </recommendedName>
</protein>
<evidence type="ECO:0000256" key="1">
    <source>
        <dbReference type="SAM" id="MobiDB-lite"/>
    </source>
</evidence>
<dbReference type="InterPro" id="IPR032710">
    <property type="entry name" value="NTF2-like_dom_sf"/>
</dbReference>
<keyword evidence="3" id="KW-1185">Reference proteome</keyword>
<feature type="region of interest" description="Disordered" evidence="1">
    <location>
        <begin position="1"/>
        <end position="23"/>
    </location>
</feature>
<proteinExistence type="predicted"/>
<comment type="caution">
    <text evidence="2">The sequence shown here is derived from an EMBL/GenBank/DDBJ whole genome shotgun (WGS) entry which is preliminary data.</text>
</comment>
<name>A0ABR0END2_ZASCE</name>
<reference evidence="2 3" key="1">
    <citation type="journal article" date="2023" name="G3 (Bethesda)">
        <title>A chromosome-level genome assembly of Zasmidium syzygii isolated from banana leaves.</title>
        <authorList>
            <person name="van Westerhoven A.C."/>
            <person name="Mehrabi R."/>
            <person name="Talebi R."/>
            <person name="Steentjes M.B.F."/>
            <person name="Corcolon B."/>
            <person name="Chong P.A."/>
            <person name="Kema G.H.J."/>
            <person name="Seidl M.F."/>
        </authorList>
    </citation>
    <scope>NUCLEOTIDE SEQUENCE [LARGE SCALE GENOMIC DNA]</scope>
    <source>
        <strain evidence="2 3">P124</strain>
    </source>
</reference>
<evidence type="ECO:0008006" key="4">
    <source>
        <dbReference type="Google" id="ProtNLM"/>
    </source>
</evidence>